<accession>A0AAU8CI88</accession>
<protein>
    <submittedName>
        <fullName evidence="2">Uncharacterized protein</fullName>
    </submittedName>
</protein>
<geneLocation type="plasmid" evidence="2">
    <name>pNMX12-1_21</name>
</geneLocation>
<sequence>MNETAFRVRDGDEVLYLTPFTDGGRRVLYRQDPKTFETSRHTVGVQRARTLRESGREVPLAETPAWCDPRAPRDDSTLAQPS</sequence>
<organism evidence="2">
    <name type="scientific">Halobacterium sp. NMX12-1</name>
    <dbReference type="NCBI Taxonomy" id="3166650"/>
    <lineage>
        <taxon>Archaea</taxon>
        <taxon>Methanobacteriati</taxon>
        <taxon>Methanobacteriota</taxon>
        <taxon>Stenosarchaea group</taxon>
        <taxon>Halobacteria</taxon>
        <taxon>Halobacteriales</taxon>
        <taxon>Halobacteriaceae</taxon>
        <taxon>Halobacterium</taxon>
    </lineage>
</organism>
<keyword evidence="2" id="KW-0614">Plasmid</keyword>
<evidence type="ECO:0000313" key="2">
    <source>
        <dbReference type="EMBL" id="XCF18375.1"/>
    </source>
</evidence>
<reference evidence="2" key="1">
    <citation type="submission" date="2024-06" db="EMBL/GenBank/DDBJ databases">
        <title>Genome Sequence of an extremely halophilic archaeon isolated from Permian era halite, Salado Formation, Carlsbad, New Mexico: Halobacterium sp. strain NMX12-1.</title>
        <authorList>
            <person name="Sotoa L."/>
            <person name="DasSarma P."/>
            <person name="Anton B.P."/>
            <person name="Vincze T."/>
            <person name="Verma I."/>
            <person name="Eralp B."/>
            <person name="Powers D.W."/>
            <person name="Dozier B.L."/>
            <person name="Roberts R.J."/>
            <person name="DasSarma S."/>
        </authorList>
    </citation>
    <scope>NUCLEOTIDE SEQUENCE</scope>
    <source>
        <strain evidence="2">NMX12-1</strain>
        <plasmid evidence="2">pNMX12-1_21</plasmid>
    </source>
</reference>
<dbReference type="RefSeq" id="WP_353635644.1">
    <property type="nucleotide sequence ID" value="NZ_CP159207.1"/>
</dbReference>
<gene>
    <name evidence="2" type="ORF">ABSL23_17385</name>
</gene>
<feature type="region of interest" description="Disordered" evidence="1">
    <location>
        <begin position="39"/>
        <end position="82"/>
    </location>
</feature>
<dbReference type="GeneID" id="91110960"/>
<dbReference type="AlphaFoldDB" id="A0AAU8CI88"/>
<dbReference type="EMBL" id="CP159207">
    <property type="protein sequence ID" value="XCF18375.1"/>
    <property type="molecule type" value="Genomic_DNA"/>
</dbReference>
<name>A0AAU8CI88_9EURY</name>
<evidence type="ECO:0000256" key="1">
    <source>
        <dbReference type="SAM" id="MobiDB-lite"/>
    </source>
</evidence>
<proteinExistence type="predicted"/>
<dbReference type="KEGG" id="hanx:ABSL23_17385"/>